<accession>A0A917AQN5</accession>
<keyword evidence="5" id="KW-1185">Reference proteome</keyword>
<evidence type="ECO:0000256" key="2">
    <source>
        <dbReference type="ARBA" id="ARBA00023315"/>
    </source>
</evidence>
<dbReference type="Gene3D" id="3.40.630.30">
    <property type="match status" value="1"/>
</dbReference>
<feature type="domain" description="N-acetyltransferase" evidence="3">
    <location>
        <begin position="6"/>
        <end position="174"/>
    </location>
</feature>
<dbReference type="GO" id="GO:0016747">
    <property type="term" value="F:acyltransferase activity, transferring groups other than amino-acyl groups"/>
    <property type="evidence" value="ECO:0007669"/>
    <property type="project" value="InterPro"/>
</dbReference>
<gene>
    <name evidence="4" type="ORF">GCM10011401_12720</name>
</gene>
<comment type="caution">
    <text evidence="4">The sequence shown here is derived from an EMBL/GenBank/DDBJ whole genome shotgun (WGS) entry which is preliminary data.</text>
</comment>
<dbReference type="SUPFAM" id="SSF55729">
    <property type="entry name" value="Acyl-CoA N-acyltransferases (Nat)"/>
    <property type="match status" value="1"/>
</dbReference>
<dbReference type="EMBL" id="BMIS01000004">
    <property type="protein sequence ID" value="GGE66880.1"/>
    <property type="molecule type" value="Genomic_DNA"/>
</dbReference>
<evidence type="ECO:0000313" key="4">
    <source>
        <dbReference type="EMBL" id="GGE66880.1"/>
    </source>
</evidence>
<name>A0A917AQN5_9MICC</name>
<evidence type="ECO:0000256" key="1">
    <source>
        <dbReference type="ARBA" id="ARBA00022679"/>
    </source>
</evidence>
<dbReference type="PROSITE" id="PS51186">
    <property type="entry name" value="GNAT"/>
    <property type="match status" value="1"/>
</dbReference>
<dbReference type="PANTHER" id="PTHR43800">
    <property type="entry name" value="PEPTIDYL-LYSINE N-ACETYLTRANSFERASE YJAB"/>
    <property type="match status" value="1"/>
</dbReference>
<dbReference type="Pfam" id="PF00583">
    <property type="entry name" value="Acetyltransf_1"/>
    <property type="match status" value="1"/>
</dbReference>
<dbReference type="CDD" id="cd04301">
    <property type="entry name" value="NAT_SF"/>
    <property type="match status" value="1"/>
</dbReference>
<keyword evidence="1" id="KW-0808">Transferase</keyword>
<proteinExistence type="predicted"/>
<reference evidence="4" key="2">
    <citation type="submission" date="2020-09" db="EMBL/GenBank/DDBJ databases">
        <authorList>
            <person name="Sun Q."/>
            <person name="Zhou Y."/>
        </authorList>
    </citation>
    <scope>NUCLEOTIDE SEQUENCE</scope>
    <source>
        <strain evidence="4">CGMCC 1.15388</strain>
    </source>
</reference>
<organism evidence="4 5">
    <name type="scientific">Nesterenkonia cremea</name>
    <dbReference type="NCBI Taxonomy" id="1882340"/>
    <lineage>
        <taxon>Bacteria</taxon>
        <taxon>Bacillati</taxon>
        <taxon>Actinomycetota</taxon>
        <taxon>Actinomycetes</taxon>
        <taxon>Micrococcales</taxon>
        <taxon>Micrococcaceae</taxon>
        <taxon>Nesterenkonia</taxon>
    </lineage>
</organism>
<sequence>MMGRMIRIRGAEQDEFLRIQEIERAAGEAFRDIGMPEIADDAPPSLEELAGYASAGLAWVAVDAQGTPVASLLAEPVEEALHIEQVSVHPDAARQGIGRRLIDHAGTHAAALGLNALTLTTFVDVVWNARYYRRIGFIDLAADQLTPGLVDVRRREAELGLDRWPRVCMVRPLDDQLPADG</sequence>
<dbReference type="Proteomes" id="UP000633136">
    <property type="component" value="Unassembled WGS sequence"/>
</dbReference>
<dbReference type="AlphaFoldDB" id="A0A917AQN5"/>
<reference evidence="4" key="1">
    <citation type="journal article" date="2014" name="Int. J. Syst. Evol. Microbiol.">
        <title>Complete genome sequence of Corynebacterium casei LMG S-19264T (=DSM 44701T), isolated from a smear-ripened cheese.</title>
        <authorList>
            <consortium name="US DOE Joint Genome Institute (JGI-PGF)"/>
            <person name="Walter F."/>
            <person name="Albersmeier A."/>
            <person name="Kalinowski J."/>
            <person name="Ruckert C."/>
        </authorList>
    </citation>
    <scope>NUCLEOTIDE SEQUENCE</scope>
    <source>
        <strain evidence="4">CGMCC 1.15388</strain>
    </source>
</reference>
<dbReference type="PANTHER" id="PTHR43800:SF1">
    <property type="entry name" value="PEPTIDYL-LYSINE N-ACETYLTRANSFERASE YJAB"/>
    <property type="match status" value="1"/>
</dbReference>
<evidence type="ECO:0000259" key="3">
    <source>
        <dbReference type="PROSITE" id="PS51186"/>
    </source>
</evidence>
<dbReference type="InterPro" id="IPR000182">
    <property type="entry name" value="GNAT_dom"/>
</dbReference>
<evidence type="ECO:0000313" key="5">
    <source>
        <dbReference type="Proteomes" id="UP000633136"/>
    </source>
</evidence>
<keyword evidence="2" id="KW-0012">Acyltransferase</keyword>
<protein>
    <submittedName>
        <fullName evidence="4">GCN5 family N-acetyltransferase</fullName>
    </submittedName>
</protein>
<dbReference type="InterPro" id="IPR016181">
    <property type="entry name" value="Acyl_CoA_acyltransferase"/>
</dbReference>